<evidence type="ECO:0000313" key="3">
    <source>
        <dbReference type="Proteomes" id="UP001595841"/>
    </source>
</evidence>
<evidence type="ECO:0000256" key="1">
    <source>
        <dbReference type="SAM" id="SignalP"/>
    </source>
</evidence>
<evidence type="ECO:0000313" key="2">
    <source>
        <dbReference type="EMBL" id="MFC4218970.1"/>
    </source>
</evidence>
<keyword evidence="3" id="KW-1185">Reference proteome</keyword>
<name>A0ABV8PK56_9FLAO</name>
<dbReference type="EMBL" id="JBHSCL010000003">
    <property type="protein sequence ID" value="MFC4218970.1"/>
    <property type="molecule type" value="Genomic_DNA"/>
</dbReference>
<sequence>MKNHKLKFLIPVLAIIFAVASAFTTSARAEVDDSASMIGYINSPSPCTAVSVDCTPIENNNLCTYQGQFVYDKLTPTICNQPLYRNQ</sequence>
<comment type="caution">
    <text evidence="2">The sequence shown here is derived from an EMBL/GenBank/DDBJ whole genome shotgun (WGS) entry which is preliminary data.</text>
</comment>
<feature type="signal peptide" evidence="1">
    <location>
        <begin position="1"/>
        <end position="29"/>
    </location>
</feature>
<organism evidence="2 3">
    <name type="scientific">Flagellimonas marina</name>
    <dbReference type="NCBI Taxonomy" id="1775168"/>
    <lineage>
        <taxon>Bacteria</taxon>
        <taxon>Pseudomonadati</taxon>
        <taxon>Bacteroidota</taxon>
        <taxon>Flavobacteriia</taxon>
        <taxon>Flavobacteriales</taxon>
        <taxon>Flavobacteriaceae</taxon>
        <taxon>Flagellimonas</taxon>
    </lineage>
</organism>
<reference evidence="3" key="1">
    <citation type="journal article" date="2019" name="Int. J. Syst. Evol. Microbiol.">
        <title>The Global Catalogue of Microorganisms (GCM) 10K type strain sequencing project: providing services to taxonomists for standard genome sequencing and annotation.</title>
        <authorList>
            <consortium name="The Broad Institute Genomics Platform"/>
            <consortium name="The Broad Institute Genome Sequencing Center for Infectious Disease"/>
            <person name="Wu L."/>
            <person name="Ma J."/>
        </authorList>
    </citation>
    <scope>NUCLEOTIDE SEQUENCE [LARGE SCALE GENOMIC DNA]</scope>
    <source>
        <strain evidence="3">CGMCC 1.15774</strain>
    </source>
</reference>
<keyword evidence="1" id="KW-0732">Signal</keyword>
<dbReference type="Pfam" id="PF20130">
    <property type="entry name" value="DUF6520"/>
    <property type="match status" value="1"/>
</dbReference>
<dbReference type="InterPro" id="IPR045391">
    <property type="entry name" value="DUF6520"/>
</dbReference>
<gene>
    <name evidence="2" type="ORF">ACFOWS_02430</name>
</gene>
<proteinExistence type="predicted"/>
<accession>A0ABV8PK56</accession>
<dbReference type="Proteomes" id="UP001595841">
    <property type="component" value="Unassembled WGS sequence"/>
</dbReference>
<protein>
    <submittedName>
        <fullName evidence="2">DUF6520 family protein</fullName>
    </submittedName>
</protein>
<dbReference type="RefSeq" id="WP_379762359.1">
    <property type="nucleotide sequence ID" value="NZ_JBHSCL010000003.1"/>
</dbReference>
<feature type="chain" id="PRO_5046988939" evidence="1">
    <location>
        <begin position="30"/>
        <end position="87"/>
    </location>
</feature>